<protein>
    <submittedName>
        <fullName evidence="2">Uncharacterized protein</fullName>
    </submittedName>
</protein>
<keyword evidence="3" id="KW-1185">Reference proteome</keyword>
<evidence type="ECO:0000313" key="3">
    <source>
        <dbReference type="Proteomes" id="UP000243799"/>
    </source>
</evidence>
<evidence type="ECO:0000313" key="2">
    <source>
        <dbReference type="EMBL" id="SFB53438.1"/>
    </source>
</evidence>
<dbReference type="AlphaFoldDB" id="A0A1I1BXP2"/>
<accession>A0A1I1BXP2</accession>
<proteinExistence type="predicted"/>
<gene>
    <name evidence="2" type="ORF">SAMN05216266_11741</name>
</gene>
<dbReference type="Proteomes" id="UP000243799">
    <property type="component" value="Unassembled WGS sequence"/>
</dbReference>
<reference evidence="3" key="1">
    <citation type="submission" date="2016-10" db="EMBL/GenBank/DDBJ databases">
        <authorList>
            <person name="Varghese N."/>
            <person name="Submissions S."/>
        </authorList>
    </citation>
    <scope>NUCLEOTIDE SEQUENCE [LARGE SCALE GENOMIC DNA]</scope>
    <source>
        <strain evidence="3">CGMCC 4.3568</strain>
    </source>
</reference>
<sequence length="275" mass="29510">MRRRGGYVGRCGARWRRRLRRCRGRVRAGHGCRCRRLWPMRTAGTGKVPVRASLYAVVRPRPSMRAAVIRSVVTPSSPSRSRDHAGDDTAVVVESGAAERRRSQPCTAISSGKKMVSSAVSAGSRARAETEINAHRAGGTTGRRRGAPEDRRPGEQTVRAVSGLVGERPLLDRAGRRRSRRGAAVWQVLLCVGMAQRPFTRSSETGMSASVDVALRDGIAGVLAPRSATGSAARVGTAAATARRSGTAGRRVSRRAGWRLAGRMVQVGQVVEQEA</sequence>
<feature type="region of interest" description="Disordered" evidence="1">
    <location>
        <begin position="123"/>
        <end position="156"/>
    </location>
</feature>
<organism evidence="2 3">
    <name type="scientific">Amycolatopsis marina</name>
    <dbReference type="NCBI Taxonomy" id="490629"/>
    <lineage>
        <taxon>Bacteria</taxon>
        <taxon>Bacillati</taxon>
        <taxon>Actinomycetota</taxon>
        <taxon>Actinomycetes</taxon>
        <taxon>Pseudonocardiales</taxon>
        <taxon>Pseudonocardiaceae</taxon>
        <taxon>Amycolatopsis</taxon>
    </lineage>
</organism>
<dbReference type="EMBL" id="FOKG01000017">
    <property type="protein sequence ID" value="SFB53438.1"/>
    <property type="molecule type" value="Genomic_DNA"/>
</dbReference>
<evidence type="ECO:0000256" key="1">
    <source>
        <dbReference type="SAM" id="MobiDB-lite"/>
    </source>
</evidence>
<name>A0A1I1BXP2_9PSEU</name>